<name>A0A0E9VVQ0_ANGAN</name>
<proteinExistence type="predicted"/>
<protein>
    <submittedName>
        <fullName evidence="1">Uncharacterized protein</fullName>
    </submittedName>
</protein>
<reference evidence="1" key="1">
    <citation type="submission" date="2014-11" db="EMBL/GenBank/DDBJ databases">
        <authorList>
            <person name="Amaro Gonzalez C."/>
        </authorList>
    </citation>
    <scope>NUCLEOTIDE SEQUENCE</scope>
</reference>
<dbReference type="EMBL" id="GBXM01026440">
    <property type="protein sequence ID" value="JAH82137.1"/>
    <property type="molecule type" value="Transcribed_RNA"/>
</dbReference>
<evidence type="ECO:0000313" key="1">
    <source>
        <dbReference type="EMBL" id="JAH82137.1"/>
    </source>
</evidence>
<dbReference type="AlphaFoldDB" id="A0A0E9VVQ0"/>
<organism evidence="1">
    <name type="scientific">Anguilla anguilla</name>
    <name type="common">European freshwater eel</name>
    <name type="synonym">Muraena anguilla</name>
    <dbReference type="NCBI Taxonomy" id="7936"/>
    <lineage>
        <taxon>Eukaryota</taxon>
        <taxon>Metazoa</taxon>
        <taxon>Chordata</taxon>
        <taxon>Craniata</taxon>
        <taxon>Vertebrata</taxon>
        <taxon>Euteleostomi</taxon>
        <taxon>Actinopterygii</taxon>
        <taxon>Neopterygii</taxon>
        <taxon>Teleostei</taxon>
        <taxon>Anguilliformes</taxon>
        <taxon>Anguillidae</taxon>
        <taxon>Anguilla</taxon>
    </lineage>
</organism>
<sequence length="20" mass="2062">MLINLANVGQVAFFTAQAPG</sequence>
<dbReference type="EMBL" id="GBXM01028249">
    <property type="protein sequence ID" value="JAH80328.1"/>
    <property type="molecule type" value="Transcribed_RNA"/>
</dbReference>
<reference evidence="1" key="2">
    <citation type="journal article" date="2015" name="Fish Shellfish Immunol.">
        <title>Early steps in the European eel (Anguilla anguilla)-Vibrio vulnificus interaction in the gills: Role of the RtxA13 toxin.</title>
        <authorList>
            <person name="Callol A."/>
            <person name="Pajuelo D."/>
            <person name="Ebbesson L."/>
            <person name="Teles M."/>
            <person name="MacKenzie S."/>
            <person name="Amaro C."/>
        </authorList>
    </citation>
    <scope>NUCLEOTIDE SEQUENCE</scope>
</reference>
<accession>A0A0E9VVQ0</accession>